<evidence type="ECO:0000256" key="4">
    <source>
        <dbReference type="ARBA" id="ARBA00023143"/>
    </source>
</evidence>
<keyword evidence="10" id="KW-0966">Cell projection</keyword>
<feature type="domain" description="Flagellar basal body rod protein N-terminal" evidence="6">
    <location>
        <begin position="16"/>
        <end position="37"/>
    </location>
</feature>
<dbReference type="EMBL" id="VAFM01000002">
    <property type="protein sequence ID" value="TKW60683.1"/>
    <property type="molecule type" value="Genomic_DNA"/>
</dbReference>
<dbReference type="GO" id="GO:0071978">
    <property type="term" value="P:bacterial-type flagellum-dependent swarming motility"/>
    <property type="evidence" value="ECO:0007669"/>
    <property type="project" value="TreeGrafter"/>
</dbReference>
<evidence type="ECO:0000256" key="3">
    <source>
        <dbReference type="ARBA" id="ARBA00019015"/>
    </source>
</evidence>
<comment type="similarity">
    <text evidence="2 5">Belongs to the flagella basal body rod proteins family.</text>
</comment>
<dbReference type="PANTHER" id="PTHR30435">
    <property type="entry name" value="FLAGELLAR PROTEIN"/>
    <property type="match status" value="1"/>
</dbReference>
<dbReference type="GO" id="GO:0009424">
    <property type="term" value="C:bacterial-type flagellum hook"/>
    <property type="evidence" value="ECO:0007669"/>
    <property type="project" value="TreeGrafter"/>
</dbReference>
<dbReference type="GO" id="GO:0009425">
    <property type="term" value="C:bacterial-type flagellum basal body"/>
    <property type="evidence" value="ECO:0007669"/>
    <property type="project" value="UniProtKB-SubCell"/>
</dbReference>
<dbReference type="NCBIfam" id="TIGR03506">
    <property type="entry name" value="FlgEFG_subfam"/>
    <property type="match status" value="2"/>
</dbReference>
<evidence type="ECO:0000259" key="9">
    <source>
        <dbReference type="Pfam" id="PF22692"/>
    </source>
</evidence>
<comment type="function">
    <text evidence="5">A flexible structure which links the flagellar filament to the drive apparatus in the basal body.</text>
</comment>
<evidence type="ECO:0000256" key="1">
    <source>
        <dbReference type="ARBA" id="ARBA00004117"/>
    </source>
</evidence>
<dbReference type="InterPro" id="IPR053967">
    <property type="entry name" value="LlgE_F_G-like_D1"/>
</dbReference>
<dbReference type="InterPro" id="IPR020013">
    <property type="entry name" value="Flagellar_FlgE/F/G"/>
</dbReference>
<dbReference type="Pfam" id="PF07559">
    <property type="entry name" value="FlgE_D2"/>
    <property type="match status" value="1"/>
</dbReference>
<evidence type="ECO:0000256" key="2">
    <source>
        <dbReference type="ARBA" id="ARBA00009677"/>
    </source>
</evidence>
<evidence type="ECO:0000313" key="10">
    <source>
        <dbReference type="EMBL" id="TKW60683.1"/>
    </source>
</evidence>
<dbReference type="AlphaFoldDB" id="A0A6N4R4T7"/>
<keyword evidence="4 5" id="KW-0975">Bacterial flagellum</keyword>
<dbReference type="InterPro" id="IPR010930">
    <property type="entry name" value="Flg_bb/hook_C_dom"/>
</dbReference>
<dbReference type="InterPro" id="IPR037925">
    <property type="entry name" value="FlgE/F/G-like"/>
</dbReference>
<gene>
    <name evidence="10" type="ORF">DI628_07230</name>
</gene>
<proteinExistence type="inferred from homology"/>
<dbReference type="GO" id="GO:0005829">
    <property type="term" value="C:cytosol"/>
    <property type="evidence" value="ECO:0007669"/>
    <property type="project" value="TreeGrafter"/>
</dbReference>
<evidence type="ECO:0000256" key="5">
    <source>
        <dbReference type="RuleBase" id="RU362116"/>
    </source>
</evidence>
<protein>
    <recommendedName>
        <fullName evidence="3 5">Flagellar hook protein FlgE</fullName>
    </recommendedName>
</protein>
<dbReference type="InterPro" id="IPR011491">
    <property type="entry name" value="FlgE_D2"/>
</dbReference>
<dbReference type="Proteomes" id="UP000320948">
    <property type="component" value="Unassembled WGS sequence"/>
</dbReference>
<evidence type="ECO:0000259" key="8">
    <source>
        <dbReference type="Pfam" id="PF07559"/>
    </source>
</evidence>
<comment type="subcellular location">
    <subcellularLocation>
        <location evidence="1 5">Bacterial flagellum basal body</location>
    </subcellularLocation>
</comment>
<comment type="caution">
    <text evidence="10">The sequence shown here is derived from an EMBL/GenBank/DDBJ whole genome shotgun (WGS) entry which is preliminary data.</text>
</comment>
<feature type="domain" description="Flagellar hook protein FlgE/F/G-like D1" evidence="9">
    <location>
        <begin position="86"/>
        <end position="159"/>
    </location>
</feature>
<dbReference type="Gene3D" id="2.60.98.20">
    <property type="entry name" value="Flagellar hook protein FlgE"/>
    <property type="match status" value="1"/>
</dbReference>
<dbReference type="InterPro" id="IPR001444">
    <property type="entry name" value="Flag_bb_rod_N"/>
</dbReference>
<evidence type="ECO:0000259" key="7">
    <source>
        <dbReference type="Pfam" id="PF06429"/>
    </source>
</evidence>
<reference evidence="10 11" key="1">
    <citation type="journal article" date="2017" name="Nat. Commun.">
        <title>In situ click chemistry generation of cyclooxygenase-2 inhibitors.</title>
        <authorList>
            <person name="Bhardwaj A."/>
            <person name="Kaur J."/>
            <person name="Wuest M."/>
            <person name="Wuest F."/>
        </authorList>
    </citation>
    <scope>NUCLEOTIDE SEQUENCE [LARGE SCALE GENOMIC DNA]</scope>
    <source>
        <strain evidence="10">S2_018_000_R2_106</strain>
    </source>
</reference>
<accession>A0A6N4R4T7</accession>
<dbReference type="PANTHER" id="PTHR30435:SF1">
    <property type="entry name" value="FLAGELLAR HOOK PROTEIN FLGE"/>
    <property type="match status" value="1"/>
</dbReference>
<dbReference type="InterPro" id="IPR019776">
    <property type="entry name" value="Flagellar_basal_body_rod_CS"/>
</dbReference>
<feature type="domain" description="Flagellar hook protein FlgE D2" evidence="8">
    <location>
        <begin position="195"/>
        <end position="441"/>
    </location>
</feature>
<dbReference type="Pfam" id="PF22692">
    <property type="entry name" value="LlgE_F_G_D1"/>
    <property type="match status" value="1"/>
</dbReference>
<feature type="domain" description="Flagellar basal-body/hook protein C-terminal" evidence="7">
    <location>
        <begin position="515"/>
        <end position="559"/>
    </location>
</feature>
<keyword evidence="10" id="KW-0969">Cilium</keyword>
<dbReference type="Pfam" id="PF00460">
    <property type="entry name" value="Flg_bb_rod"/>
    <property type="match status" value="1"/>
</dbReference>
<dbReference type="Pfam" id="PF06429">
    <property type="entry name" value="Flg_bbr_C"/>
    <property type="match status" value="1"/>
</dbReference>
<dbReference type="SUPFAM" id="SSF117143">
    <property type="entry name" value="Flagellar hook protein flgE"/>
    <property type="match status" value="2"/>
</dbReference>
<sequence length="560" mass="57654">MSLFGAMTASVAGIGAQGQAISVISDNLANTNTIGYKASRTLFSQMVTSSGASGTQYNSGGVGTSVLRGQSSQGSFITSTSKTDLAISGTGFFVVSDNKVNSTQSTTYYTRAGSFSENKEGYLVNPDGFYLQGWRTESDGTIVNIQEPQAIELQSVGVSAKQTENFSIKANLNNTETVNSIYGTLGTDTLAQVLQDTLDDPTLADYVADVRVYDAQGGARDMTIHFTKRSANTWDWQLVADSADIQPGTGQATSADGSRVKVGGGVLEFNTNGGTLKYATGTATNIQWANGVAASAITMNFGQFTGGQTTTATTANASTTGILGVAVETGTLTSGGTYTLNMNGGNVELLDTDGTTVIGTIPAAQIAANGTRELFFPANPPTLTAAVRVTVSDAFNEGAANGPIQTFTVATRNKLQDGIGTDGMTQLASAYNTGGVNQDGFGAGSLASISVDEEGFVSGTFTNGEVKKLFKVALAAFQNPAGLEVVSGSLLQSTDASGQALLKQAGVGGTGRIVSGSLEGSTTDIAGEFSNMIVAQRAFQASSKVITTVDQMLNELLQLR</sequence>
<keyword evidence="10" id="KW-0282">Flagellum</keyword>
<dbReference type="InterPro" id="IPR037058">
    <property type="entry name" value="Falgellar_hook_FlgE_sf"/>
</dbReference>
<evidence type="ECO:0000259" key="6">
    <source>
        <dbReference type="Pfam" id="PF00460"/>
    </source>
</evidence>
<evidence type="ECO:0000313" key="11">
    <source>
        <dbReference type="Proteomes" id="UP000320948"/>
    </source>
</evidence>
<name>A0A6N4R4T7_BLAVI</name>
<dbReference type="PROSITE" id="PS00588">
    <property type="entry name" value="FLAGELLA_BB_ROD"/>
    <property type="match status" value="1"/>
</dbReference>
<organism evidence="10 11">
    <name type="scientific">Blastochloris viridis</name>
    <name type="common">Rhodopseudomonas viridis</name>
    <dbReference type="NCBI Taxonomy" id="1079"/>
    <lineage>
        <taxon>Bacteria</taxon>
        <taxon>Pseudomonadati</taxon>
        <taxon>Pseudomonadota</taxon>
        <taxon>Alphaproteobacteria</taxon>
        <taxon>Hyphomicrobiales</taxon>
        <taxon>Blastochloridaceae</taxon>
        <taxon>Blastochloris</taxon>
    </lineage>
</organism>